<dbReference type="Pfam" id="PF13384">
    <property type="entry name" value="HTH_23"/>
    <property type="match status" value="1"/>
</dbReference>
<dbReference type="eggNOG" id="COG3415">
    <property type="taxonomic scope" value="Bacteria"/>
</dbReference>
<protein>
    <recommendedName>
        <fullName evidence="3">Transposase</fullName>
    </recommendedName>
</protein>
<evidence type="ECO:0000313" key="1">
    <source>
        <dbReference type="EMBL" id="CCG42738.1"/>
    </source>
</evidence>
<dbReference type="STRING" id="1150626.PHAMO_430003"/>
<dbReference type="AlphaFoldDB" id="H8FWK0"/>
<keyword evidence="2" id="KW-1185">Reference proteome</keyword>
<sequence>MAQTVSVIVNTEDRKRLAAVIGDRNRPLKQVQRARIVMLSAERQPVHEIARQTGVSRPSVWRLAAAFRRKRG</sequence>
<dbReference type="SUPFAM" id="SSF46689">
    <property type="entry name" value="Homeodomain-like"/>
    <property type="match status" value="1"/>
</dbReference>
<organism evidence="1 2">
    <name type="scientific">Magnetospirillum molischianum DSM 120</name>
    <dbReference type="NCBI Taxonomy" id="1150626"/>
    <lineage>
        <taxon>Bacteria</taxon>
        <taxon>Pseudomonadati</taxon>
        <taxon>Pseudomonadota</taxon>
        <taxon>Alphaproteobacteria</taxon>
        <taxon>Rhodospirillales</taxon>
        <taxon>Rhodospirillaceae</taxon>
        <taxon>Magnetospirillum</taxon>
    </lineage>
</organism>
<dbReference type="Gene3D" id="1.10.10.60">
    <property type="entry name" value="Homeodomain-like"/>
    <property type="match status" value="1"/>
</dbReference>
<evidence type="ECO:0008006" key="3">
    <source>
        <dbReference type="Google" id="ProtNLM"/>
    </source>
</evidence>
<reference evidence="1 2" key="1">
    <citation type="journal article" date="2012" name="J. Bacteriol.">
        <title>Draft Genome Sequence of the Purple Photosynthetic Bacterium Phaeospirillum molischianum DSM120, a Particularly Versatile Bacterium.</title>
        <authorList>
            <person name="Duquesne K."/>
            <person name="Prima V."/>
            <person name="Ji B."/>
            <person name="Rouy Z."/>
            <person name="Medigue C."/>
            <person name="Talla E."/>
            <person name="Sturgis J.N."/>
        </authorList>
    </citation>
    <scope>NUCLEOTIDE SEQUENCE [LARGE SCALE GENOMIC DNA]</scope>
    <source>
        <strain evidence="2">DSM120</strain>
    </source>
</reference>
<dbReference type="Proteomes" id="UP000004169">
    <property type="component" value="Unassembled WGS sequence"/>
</dbReference>
<dbReference type="InterPro" id="IPR009057">
    <property type="entry name" value="Homeodomain-like_sf"/>
</dbReference>
<gene>
    <name evidence="1" type="ORF">PHAMO_430003</name>
</gene>
<comment type="caution">
    <text evidence="1">The sequence shown here is derived from an EMBL/GenBank/DDBJ whole genome shotgun (WGS) entry which is preliminary data.</text>
</comment>
<name>H8FWK0_MAGML</name>
<proteinExistence type="predicted"/>
<accession>H8FWK0</accession>
<evidence type="ECO:0000313" key="2">
    <source>
        <dbReference type="Proteomes" id="UP000004169"/>
    </source>
</evidence>
<dbReference type="EMBL" id="CAHP01000038">
    <property type="protein sequence ID" value="CCG42738.1"/>
    <property type="molecule type" value="Genomic_DNA"/>
</dbReference>